<evidence type="ECO:0000313" key="3">
    <source>
        <dbReference type="Proteomes" id="UP001360953"/>
    </source>
</evidence>
<comment type="caution">
    <text evidence="2">The sequence shown here is derived from an EMBL/GenBank/DDBJ whole genome shotgun (WGS) entry which is preliminary data.</text>
</comment>
<feature type="domain" description="Heterokaryon incompatibility" evidence="1">
    <location>
        <begin position="237"/>
        <end position="376"/>
    </location>
</feature>
<dbReference type="PANTHER" id="PTHR33112:SF10">
    <property type="entry name" value="TOL"/>
    <property type="match status" value="1"/>
</dbReference>
<evidence type="ECO:0000259" key="1">
    <source>
        <dbReference type="Pfam" id="PF06985"/>
    </source>
</evidence>
<sequence length="708" mass="80366">MLFASMSSPQPNVNQNRNLQNFPFRTRDSLCPSCRQLVEHILSKDFSLKCPCIWQSRNGSKVVYHFRHNSREYFRTLNGKHAFSGCPLCEVILESMWNKNAPHPFFGNDESQLPSWDHVWVYIESFKASCTEIDGVYAHLGQIQSWKGQDYLLRSMPLDILQKAGAGNRATSGEYILPELPLGAPFADIRRWVDDCVKRRRGHEKCDREKSVLPTRVIDVQSNPPKVVLSHGKSDLYVALSHCWGGLIETRLVHKKYAAFTAEGIPEEILPPTFKDAIFVVRQLGIRWIWIDALCIIQDDEEDWEKEALLMSQVYQHAAFVLSAYSTPGSKAGLGFRRAACVASLEEGEDVYIQRAFIDQSDTFNPLGGRGWCLQEHVLAFAVLQMGRGHIEWNCPAGFFSEKDLDVLQPDTRNIVLNLVTMDRGITSQEKAWRHVVQNFTERGLTFDSDKMVALAGVVTMFEAGLHHFAHTLQKGPRYVVGLWQETLFKDLMWSTDPYVKVIPRKDRAPSWSWIAWDGSVTWALQDPLERGLHFEQFCYVDLSSLQLTTASKAAKRVFGRLDLSGLLVFLTASPIKRPDVQSVPLSLRSKFVNDDEFFDEALKTALLGAPGTKSRIRRELWGSVDRDTEAPSWALRLAGVQARDSQCDTLFMMLEQVQTAVGGYSKRLFRRVGMFLVATFDEPRTPVVRMADDPFGWSGEDCKVTII</sequence>
<dbReference type="PANTHER" id="PTHR33112">
    <property type="entry name" value="DOMAIN PROTEIN, PUTATIVE-RELATED"/>
    <property type="match status" value="1"/>
</dbReference>
<keyword evidence="3" id="KW-1185">Reference proteome</keyword>
<dbReference type="EMBL" id="JBBPEH010000009">
    <property type="protein sequence ID" value="KAK7533860.1"/>
    <property type="molecule type" value="Genomic_DNA"/>
</dbReference>
<protein>
    <submittedName>
        <fullName evidence="2">Heterokaryon incompatibility protein-domain-containing protein</fullName>
    </submittedName>
</protein>
<evidence type="ECO:0000313" key="2">
    <source>
        <dbReference type="EMBL" id="KAK7533860.1"/>
    </source>
</evidence>
<dbReference type="Pfam" id="PF06985">
    <property type="entry name" value="HET"/>
    <property type="match status" value="1"/>
</dbReference>
<accession>A0ABR1LF70</accession>
<name>A0ABR1LF70_9PEZI</name>
<gene>
    <name evidence="2" type="ORF">J3D65DRAFT_459615</name>
</gene>
<dbReference type="RefSeq" id="XP_066652899.1">
    <property type="nucleotide sequence ID" value="XM_066796422.1"/>
</dbReference>
<dbReference type="Proteomes" id="UP001360953">
    <property type="component" value="Unassembled WGS sequence"/>
</dbReference>
<dbReference type="InterPro" id="IPR010730">
    <property type="entry name" value="HET"/>
</dbReference>
<dbReference type="GeneID" id="92029328"/>
<proteinExistence type="predicted"/>
<organism evidence="2 3">
    <name type="scientific">Phyllosticta citribraziliensis</name>
    <dbReference type="NCBI Taxonomy" id="989973"/>
    <lineage>
        <taxon>Eukaryota</taxon>
        <taxon>Fungi</taxon>
        <taxon>Dikarya</taxon>
        <taxon>Ascomycota</taxon>
        <taxon>Pezizomycotina</taxon>
        <taxon>Dothideomycetes</taxon>
        <taxon>Dothideomycetes incertae sedis</taxon>
        <taxon>Botryosphaeriales</taxon>
        <taxon>Phyllostictaceae</taxon>
        <taxon>Phyllosticta</taxon>
    </lineage>
</organism>
<reference evidence="2 3" key="1">
    <citation type="submission" date="2024-04" db="EMBL/GenBank/DDBJ databases">
        <title>Phyllosticta paracitricarpa is synonymous to the EU quarantine fungus P. citricarpa based on phylogenomic analyses.</title>
        <authorList>
            <consortium name="Lawrence Berkeley National Laboratory"/>
            <person name="Van ingen-buijs V.A."/>
            <person name="Van westerhoven A.C."/>
            <person name="Haridas S."/>
            <person name="Skiadas P."/>
            <person name="Martin F."/>
            <person name="Groenewald J.Z."/>
            <person name="Crous P.W."/>
            <person name="Seidl M.F."/>
        </authorList>
    </citation>
    <scope>NUCLEOTIDE SEQUENCE [LARGE SCALE GENOMIC DNA]</scope>
    <source>
        <strain evidence="2 3">CPC 17464</strain>
    </source>
</reference>